<dbReference type="Pfam" id="PF00027">
    <property type="entry name" value="cNMP_binding"/>
    <property type="match status" value="1"/>
</dbReference>
<organism evidence="2 3">
    <name type="scientific">Handroanthus impetiginosus</name>
    <dbReference type="NCBI Taxonomy" id="429701"/>
    <lineage>
        <taxon>Eukaryota</taxon>
        <taxon>Viridiplantae</taxon>
        <taxon>Streptophyta</taxon>
        <taxon>Embryophyta</taxon>
        <taxon>Tracheophyta</taxon>
        <taxon>Spermatophyta</taxon>
        <taxon>Magnoliopsida</taxon>
        <taxon>eudicotyledons</taxon>
        <taxon>Gunneridae</taxon>
        <taxon>Pentapetalae</taxon>
        <taxon>asterids</taxon>
        <taxon>lamiids</taxon>
        <taxon>Lamiales</taxon>
        <taxon>Bignoniaceae</taxon>
        <taxon>Crescentiina</taxon>
        <taxon>Tabebuia alliance</taxon>
        <taxon>Handroanthus</taxon>
    </lineage>
</organism>
<gene>
    <name evidence="2" type="ORF">CDL12_13527</name>
</gene>
<feature type="domain" description="Cyclic nucleotide-binding" evidence="1">
    <location>
        <begin position="97"/>
        <end position="196"/>
    </location>
</feature>
<keyword evidence="3" id="KW-1185">Reference proteome</keyword>
<dbReference type="PROSITE" id="PS50042">
    <property type="entry name" value="CNMP_BINDING_3"/>
    <property type="match status" value="1"/>
</dbReference>
<dbReference type="InterPro" id="IPR018490">
    <property type="entry name" value="cNMP-bd_dom_sf"/>
</dbReference>
<evidence type="ECO:0000313" key="2">
    <source>
        <dbReference type="EMBL" id="PIN13855.1"/>
    </source>
</evidence>
<evidence type="ECO:0000313" key="3">
    <source>
        <dbReference type="Proteomes" id="UP000231279"/>
    </source>
</evidence>
<dbReference type="STRING" id="429701.A0A2G9H8L3"/>
<comment type="caution">
    <text evidence="2">The sequence shown here is derived from an EMBL/GenBank/DDBJ whole genome shotgun (WGS) entry which is preliminary data.</text>
</comment>
<proteinExistence type="predicted"/>
<dbReference type="InterPro" id="IPR014710">
    <property type="entry name" value="RmlC-like_jellyroll"/>
</dbReference>
<dbReference type="OrthoDB" id="441412at2759"/>
<evidence type="ECO:0000259" key="1">
    <source>
        <dbReference type="PROSITE" id="PS50042"/>
    </source>
</evidence>
<dbReference type="SUPFAM" id="SSF51206">
    <property type="entry name" value="cAMP-binding domain-like"/>
    <property type="match status" value="1"/>
</dbReference>
<accession>A0A2G9H8L3</accession>
<dbReference type="InterPro" id="IPR000595">
    <property type="entry name" value="cNMP-bd_dom"/>
</dbReference>
<dbReference type="EMBL" id="NKXS01002399">
    <property type="protein sequence ID" value="PIN13855.1"/>
    <property type="molecule type" value="Genomic_DNA"/>
</dbReference>
<protein>
    <recommendedName>
        <fullName evidence="1">Cyclic nucleotide-binding domain-containing protein</fullName>
    </recommendedName>
</protein>
<dbReference type="Gene3D" id="2.60.120.10">
    <property type="entry name" value="Jelly Rolls"/>
    <property type="match status" value="1"/>
</dbReference>
<dbReference type="AlphaFoldDB" id="A0A2G9H8L3"/>
<dbReference type="Proteomes" id="UP000231279">
    <property type="component" value="Unassembled WGS sequence"/>
</dbReference>
<reference evidence="3" key="1">
    <citation type="journal article" date="2018" name="Gigascience">
        <title>Genome assembly of the Pink Ipe (Handroanthus impetiginosus, Bignoniaceae), a highly valued, ecologically keystone Neotropical timber forest tree.</title>
        <authorList>
            <person name="Silva-Junior O.B."/>
            <person name="Grattapaglia D."/>
            <person name="Novaes E."/>
            <person name="Collevatti R.G."/>
        </authorList>
    </citation>
    <scope>NUCLEOTIDE SEQUENCE [LARGE SCALE GENOMIC DNA]</scope>
    <source>
        <strain evidence="3">cv. UFG-1</strain>
    </source>
</reference>
<sequence length="254" mass="28907">MVLRESEQEGQEARKYLEDVHVTFPQVLRVVKTRQVTYSVLNHLIDYVHNLEKIGLLEEKEMSHLHDAVQTDLKRLLRNPPSVKIPKIRDLIAANPFLGALPSTVHETLVGSTKEIMKPSGATLYREESKPAGIWLILNGVVKWSSKNISNEHSLHPTFTHGSTLGLYEVLAEKNYICDIVTDSAVHCFFIETKVLCALRSRSAVELEDFFWKESVIILAKLMLPHIFGKMLMQDLRALIAESNDENIHKGRVF</sequence>
<name>A0A2G9H8L3_9LAMI</name>